<keyword evidence="2" id="KW-1185">Reference proteome</keyword>
<sequence length="60" mass="6704">MSFDQSSNTRLSLIIAESFLSSVAEFSLRFFNCSLAAKYFIKGGSKCADGSKPDRYIKRL</sequence>
<protein>
    <submittedName>
        <fullName evidence="1">Uncharacterized protein</fullName>
    </submittedName>
</protein>
<organism evidence="1 2">
    <name type="scientific">Helianthus annuus</name>
    <name type="common">Common sunflower</name>
    <dbReference type="NCBI Taxonomy" id="4232"/>
    <lineage>
        <taxon>Eukaryota</taxon>
        <taxon>Viridiplantae</taxon>
        <taxon>Streptophyta</taxon>
        <taxon>Embryophyta</taxon>
        <taxon>Tracheophyta</taxon>
        <taxon>Spermatophyta</taxon>
        <taxon>Magnoliopsida</taxon>
        <taxon>eudicotyledons</taxon>
        <taxon>Gunneridae</taxon>
        <taxon>Pentapetalae</taxon>
        <taxon>asterids</taxon>
        <taxon>campanulids</taxon>
        <taxon>Asterales</taxon>
        <taxon>Asteraceae</taxon>
        <taxon>Asteroideae</taxon>
        <taxon>Heliantheae alliance</taxon>
        <taxon>Heliantheae</taxon>
        <taxon>Helianthus</taxon>
    </lineage>
</organism>
<evidence type="ECO:0000313" key="1">
    <source>
        <dbReference type="EMBL" id="OTG04146.1"/>
    </source>
</evidence>
<evidence type="ECO:0000313" key="2">
    <source>
        <dbReference type="Proteomes" id="UP000215914"/>
    </source>
</evidence>
<dbReference type="AlphaFoldDB" id="A0A251T0W3"/>
<dbReference type="Proteomes" id="UP000215914">
    <property type="component" value="Chromosome 12"/>
</dbReference>
<dbReference type="InParanoid" id="A0A251T0W3"/>
<reference evidence="2" key="1">
    <citation type="journal article" date="2017" name="Nature">
        <title>The sunflower genome provides insights into oil metabolism, flowering and Asterid evolution.</title>
        <authorList>
            <person name="Badouin H."/>
            <person name="Gouzy J."/>
            <person name="Grassa C.J."/>
            <person name="Murat F."/>
            <person name="Staton S.E."/>
            <person name="Cottret L."/>
            <person name="Lelandais-Briere C."/>
            <person name="Owens G.L."/>
            <person name="Carrere S."/>
            <person name="Mayjonade B."/>
            <person name="Legrand L."/>
            <person name="Gill N."/>
            <person name="Kane N.C."/>
            <person name="Bowers J.E."/>
            <person name="Hubner S."/>
            <person name="Bellec A."/>
            <person name="Berard A."/>
            <person name="Berges H."/>
            <person name="Blanchet N."/>
            <person name="Boniface M.C."/>
            <person name="Brunel D."/>
            <person name="Catrice O."/>
            <person name="Chaidir N."/>
            <person name="Claudel C."/>
            <person name="Donnadieu C."/>
            <person name="Faraut T."/>
            <person name="Fievet G."/>
            <person name="Helmstetter N."/>
            <person name="King M."/>
            <person name="Knapp S.J."/>
            <person name="Lai Z."/>
            <person name="Le Paslier M.C."/>
            <person name="Lippi Y."/>
            <person name="Lorenzon L."/>
            <person name="Mandel J.R."/>
            <person name="Marage G."/>
            <person name="Marchand G."/>
            <person name="Marquand E."/>
            <person name="Bret-Mestries E."/>
            <person name="Morien E."/>
            <person name="Nambeesan S."/>
            <person name="Nguyen T."/>
            <person name="Pegot-Espagnet P."/>
            <person name="Pouilly N."/>
            <person name="Raftis F."/>
            <person name="Sallet E."/>
            <person name="Schiex T."/>
            <person name="Thomas J."/>
            <person name="Vandecasteele C."/>
            <person name="Vares D."/>
            <person name="Vear F."/>
            <person name="Vautrin S."/>
            <person name="Crespi M."/>
            <person name="Mangin B."/>
            <person name="Burke J.M."/>
            <person name="Salse J."/>
            <person name="Munos S."/>
            <person name="Vincourt P."/>
            <person name="Rieseberg L.H."/>
            <person name="Langlade N.B."/>
        </authorList>
    </citation>
    <scope>NUCLEOTIDE SEQUENCE [LARGE SCALE GENOMIC DNA]</scope>
    <source>
        <strain evidence="2">cv. SF193</strain>
    </source>
</reference>
<proteinExistence type="predicted"/>
<name>A0A251T0W3_HELAN</name>
<dbReference type="EMBL" id="CM007901">
    <property type="protein sequence ID" value="OTG04146.1"/>
    <property type="molecule type" value="Genomic_DNA"/>
</dbReference>
<gene>
    <name evidence="1" type="ORF">HannXRQ_Chr12g0359111</name>
</gene>
<accession>A0A251T0W3</accession>